<sequence length="124" mass="13502">MFLKKCRSYLLLLLVLMIRGSLCVPALDVAPPAATPNTIEESDKLLEGSGETGTAPQDGAPTISNETIPPATENSETAVVSTAKINDYPERVRRATEFVRNAIRKYRQLQKLVEASEAVTELSN</sequence>
<organism evidence="3">
    <name type="scientific">Drosophila rhopaloa</name>
    <name type="common">Fruit fly</name>
    <dbReference type="NCBI Taxonomy" id="1041015"/>
    <lineage>
        <taxon>Eukaryota</taxon>
        <taxon>Metazoa</taxon>
        <taxon>Ecdysozoa</taxon>
        <taxon>Arthropoda</taxon>
        <taxon>Hexapoda</taxon>
        <taxon>Insecta</taxon>
        <taxon>Pterygota</taxon>
        <taxon>Neoptera</taxon>
        <taxon>Endopterygota</taxon>
        <taxon>Diptera</taxon>
        <taxon>Brachycera</taxon>
        <taxon>Muscomorpha</taxon>
        <taxon>Ephydroidea</taxon>
        <taxon>Drosophilidae</taxon>
        <taxon>Drosophila</taxon>
        <taxon>Sophophora</taxon>
    </lineage>
</organism>
<evidence type="ECO:0000256" key="1">
    <source>
        <dbReference type="SAM" id="MobiDB-lite"/>
    </source>
</evidence>
<evidence type="ECO:0000313" key="3">
    <source>
        <dbReference type="RefSeq" id="XP_016968913.1"/>
    </source>
</evidence>
<feature type="signal peptide" evidence="2">
    <location>
        <begin position="1"/>
        <end position="23"/>
    </location>
</feature>
<dbReference type="OrthoDB" id="6618165at2759"/>
<proteinExistence type="predicted"/>
<feature type="region of interest" description="Disordered" evidence="1">
    <location>
        <begin position="31"/>
        <end position="82"/>
    </location>
</feature>
<feature type="chain" id="PRO_5028214761" evidence="2">
    <location>
        <begin position="24"/>
        <end position="124"/>
    </location>
</feature>
<name>A0A6P4E142_DRORH</name>
<reference evidence="3" key="1">
    <citation type="submission" date="2025-08" db="UniProtKB">
        <authorList>
            <consortium name="RefSeq"/>
        </authorList>
    </citation>
    <scope>IDENTIFICATION</scope>
</reference>
<dbReference type="RefSeq" id="XP_016968913.1">
    <property type="nucleotide sequence ID" value="XM_017113424.1"/>
</dbReference>
<gene>
    <name evidence="3" type="primary">LOC108036994</name>
</gene>
<protein>
    <submittedName>
        <fullName evidence="3">Uncharacterized protein LOC108036994</fullName>
    </submittedName>
</protein>
<feature type="compositionally biased region" description="Polar residues" evidence="1">
    <location>
        <begin position="62"/>
        <end position="82"/>
    </location>
</feature>
<accession>A0A6P4E142</accession>
<evidence type="ECO:0000256" key="2">
    <source>
        <dbReference type="SAM" id="SignalP"/>
    </source>
</evidence>
<dbReference type="AlphaFoldDB" id="A0A6P4E142"/>
<keyword evidence="2" id="KW-0732">Signal</keyword>